<protein>
    <submittedName>
        <fullName evidence="5">AraC family transcriptional regulator</fullName>
    </submittedName>
</protein>
<dbReference type="RefSeq" id="WP_118699013.1">
    <property type="nucleotide sequence ID" value="NZ_JBBMEI010000001.1"/>
</dbReference>
<evidence type="ECO:0000256" key="3">
    <source>
        <dbReference type="ARBA" id="ARBA00023163"/>
    </source>
</evidence>
<reference evidence="5 6" key="1">
    <citation type="submission" date="2024-03" db="EMBL/GenBank/DDBJ databases">
        <title>Human intestinal bacterial collection.</title>
        <authorList>
            <person name="Pauvert C."/>
            <person name="Hitch T.C.A."/>
            <person name="Clavel T."/>
        </authorList>
    </citation>
    <scope>NUCLEOTIDE SEQUENCE [LARGE SCALE GENOMIC DNA]</scope>
    <source>
        <strain evidence="5 6">CLA-AA-H95</strain>
    </source>
</reference>
<dbReference type="InterPro" id="IPR003313">
    <property type="entry name" value="AraC-bd"/>
</dbReference>
<comment type="caution">
    <text evidence="5">The sequence shown here is derived from an EMBL/GenBank/DDBJ whole genome shotgun (WGS) entry which is preliminary data.</text>
</comment>
<dbReference type="SUPFAM" id="SSF46689">
    <property type="entry name" value="Homeodomain-like"/>
    <property type="match status" value="1"/>
</dbReference>
<dbReference type="SMART" id="SM00342">
    <property type="entry name" value="HTH_ARAC"/>
    <property type="match status" value="1"/>
</dbReference>
<evidence type="ECO:0000313" key="6">
    <source>
        <dbReference type="Proteomes" id="UP001446032"/>
    </source>
</evidence>
<keyword evidence="6" id="KW-1185">Reference proteome</keyword>
<dbReference type="Gene3D" id="1.10.10.60">
    <property type="entry name" value="Homeodomain-like"/>
    <property type="match status" value="2"/>
</dbReference>
<dbReference type="PANTHER" id="PTHR43280">
    <property type="entry name" value="ARAC-FAMILY TRANSCRIPTIONAL REGULATOR"/>
    <property type="match status" value="1"/>
</dbReference>
<evidence type="ECO:0000259" key="4">
    <source>
        <dbReference type="PROSITE" id="PS01124"/>
    </source>
</evidence>
<proteinExistence type="predicted"/>
<keyword evidence="3" id="KW-0804">Transcription</keyword>
<evidence type="ECO:0000256" key="2">
    <source>
        <dbReference type="ARBA" id="ARBA00023125"/>
    </source>
</evidence>
<dbReference type="InterPro" id="IPR037923">
    <property type="entry name" value="HTH-like"/>
</dbReference>
<accession>A0ABV1AF05</accession>
<dbReference type="InterPro" id="IPR020449">
    <property type="entry name" value="Tscrpt_reg_AraC-type_HTH"/>
</dbReference>
<evidence type="ECO:0000256" key="1">
    <source>
        <dbReference type="ARBA" id="ARBA00023015"/>
    </source>
</evidence>
<dbReference type="Gene3D" id="2.60.120.10">
    <property type="entry name" value="Jelly Rolls"/>
    <property type="match status" value="1"/>
</dbReference>
<dbReference type="PROSITE" id="PS01124">
    <property type="entry name" value="HTH_ARAC_FAMILY_2"/>
    <property type="match status" value="1"/>
</dbReference>
<dbReference type="SUPFAM" id="SSF51215">
    <property type="entry name" value="Regulatory protein AraC"/>
    <property type="match status" value="1"/>
</dbReference>
<dbReference type="InterPro" id="IPR009057">
    <property type="entry name" value="Homeodomain-like_sf"/>
</dbReference>
<dbReference type="InterPro" id="IPR014710">
    <property type="entry name" value="RmlC-like_jellyroll"/>
</dbReference>
<evidence type="ECO:0000313" key="5">
    <source>
        <dbReference type="EMBL" id="MEQ2356738.1"/>
    </source>
</evidence>
<organism evidence="5 6">
    <name type="scientific">Blautia intestinihominis</name>
    <dbReference type="NCBI Taxonomy" id="3133152"/>
    <lineage>
        <taxon>Bacteria</taxon>
        <taxon>Bacillati</taxon>
        <taxon>Bacillota</taxon>
        <taxon>Clostridia</taxon>
        <taxon>Lachnospirales</taxon>
        <taxon>Lachnospiraceae</taxon>
        <taxon>Blautia</taxon>
    </lineage>
</organism>
<dbReference type="InterPro" id="IPR018060">
    <property type="entry name" value="HTH_AraC"/>
</dbReference>
<dbReference type="PRINTS" id="PR00032">
    <property type="entry name" value="HTHARAC"/>
</dbReference>
<dbReference type="EMBL" id="JBBMEI010000001">
    <property type="protein sequence ID" value="MEQ2356738.1"/>
    <property type="molecule type" value="Genomic_DNA"/>
</dbReference>
<keyword evidence="1" id="KW-0805">Transcription regulation</keyword>
<dbReference type="Pfam" id="PF02311">
    <property type="entry name" value="AraC_binding"/>
    <property type="match status" value="1"/>
</dbReference>
<feature type="domain" description="HTH araC/xylS-type" evidence="4">
    <location>
        <begin position="250"/>
        <end position="347"/>
    </location>
</feature>
<dbReference type="Pfam" id="PF12833">
    <property type="entry name" value="HTH_18"/>
    <property type="match status" value="1"/>
</dbReference>
<sequence length="350" mass="41254">MKLTREEFRKYIFSYTEDEAFYKKLYLQKKKDPETFQDYCLNLDRNFILEHHLYVPELLSGSWSPYMEEKDFFQDTVENIMLYKHYRYTPVFSHEHEFFEILCVYDGTADTTIQGIRHTLHTGDICIIPPNTTHSVGIFDDSTAFNILVRGTTFQSTFFQSLTADSSLAQFFAHVLYRKTEGNYLIFHSGDDVRIRDMLENLYIEYLGHEKYSYTFLNSMLVMFWAMLLRYHENDIESILTKDTAGNSVTEILNYLNQHYQTVTLSETASHFGYSISHFSTLIKESTGKTFLQIIRDIKLNQACRALRETSLSNPAICELVGYESPEHFMRTFKKTYGMTPGEYRRKNKE</sequence>
<gene>
    <name evidence="5" type="ORF">WMO75_00025</name>
</gene>
<dbReference type="PANTHER" id="PTHR43280:SF2">
    <property type="entry name" value="HTH-TYPE TRANSCRIPTIONAL REGULATOR EXSA"/>
    <property type="match status" value="1"/>
</dbReference>
<keyword evidence="2" id="KW-0238">DNA-binding</keyword>
<name>A0ABV1AF05_9FIRM</name>
<dbReference type="Proteomes" id="UP001446032">
    <property type="component" value="Unassembled WGS sequence"/>
</dbReference>